<name>A0AAV4M0W9_BABCB</name>
<proteinExistence type="predicted"/>
<protein>
    <submittedName>
        <fullName evidence="2">Membrane protein, putative</fullName>
    </submittedName>
</protein>
<reference evidence="2 3" key="1">
    <citation type="submission" date="2021-06" db="EMBL/GenBank/DDBJ databases">
        <title>Genome sequence of Babesia caballi.</title>
        <authorList>
            <person name="Yamagishi J."/>
            <person name="Kidaka T."/>
            <person name="Ochi A."/>
        </authorList>
    </citation>
    <scope>NUCLEOTIDE SEQUENCE [LARGE SCALE GENOMIC DNA]</scope>
    <source>
        <strain evidence="2">USDA-D6B2</strain>
    </source>
</reference>
<accession>A0AAV4M0W9</accession>
<evidence type="ECO:0000256" key="1">
    <source>
        <dbReference type="SAM" id="Phobius"/>
    </source>
</evidence>
<gene>
    <name evidence="2" type="ORF">BcabD6B2_51710</name>
</gene>
<organism evidence="2 3">
    <name type="scientific">Babesia caballi</name>
    <dbReference type="NCBI Taxonomy" id="5871"/>
    <lineage>
        <taxon>Eukaryota</taxon>
        <taxon>Sar</taxon>
        <taxon>Alveolata</taxon>
        <taxon>Apicomplexa</taxon>
        <taxon>Aconoidasida</taxon>
        <taxon>Piroplasmida</taxon>
        <taxon>Babesiidae</taxon>
        <taxon>Babesia</taxon>
    </lineage>
</organism>
<keyword evidence="3" id="KW-1185">Reference proteome</keyword>
<dbReference type="Proteomes" id="UP001497744">
    <property type="component" value="Unassembled WGS sequence"/>
</dbReference>
<sequence>MFANSRQWCENRFNEAAVNAVKNCRLIVLGHTPCTLSFTSGLHKEIRECNSPQYLLNKRLMLLALVENSSSLPCSVEDPAVCNAFNDVFQGKQVDWQRAELRGCLGRVPETLDNFKDTGTSSDLYKYLMLYGITWAVVYFLLICFFCLIKKTTEFDAIIYQPKDPTENILMKLMRPMTPWS</sequence>
<keyword evidence="1" id="KW-1133">Transmembrane helix</keyword>
<dbReference type="EMBL" id="BPLF01000005">
    <property type="protein sequence ID" value="GIX65736.1"/>
    <property type="molecule type" value="Genomic_DNA"/>
</dbReference>
<dbReference type="GeneID" id="94197217"/>
<keyword evidence="1" id="KW-0812">Transmembrane</keyword>
<keyword evidence="1" id="KW-0472">Membrane</keyword>
<dbReference type="RefSeq" id="XP_067717805.1">
    <property type="nucleotide sequence ID" value="XM_067861704.1"/>
</dbReference>
<evidence type="ECO:0000313" key="3">
    <source>
        <dbReference type="Proteomes" id="UP001497744"/>
    </source>
</evidence>
<dbReference type="AlphaFoldDB" id="A0AAV4M0W9"/>
<comment type="caution">
    <text evidence="2">The sequence shown here is derived from an EMBL/GenBank/DDBJ whole genome shotgun (WGS) entry which is preliminary data.</text>
</comment>
<evidence type="ECO:0000313" key="2">
    <source>
        <dbReference type="EMBL" id="GIX65736.1"/>
    </source>
</evidence>
<feature type="transmembrane region" description="Helical" evidence="1">
    <location>
        <begin position="128"/>
        <end position="149"/>
    </location>
</feature>